<dbReference type="Proteomes" id="UP000278756">
    <property type="component" value="Chromosome 2"/>
</dbReference>
<evidence type="ECO:0000313" key="1">
    <source>
        <dbReference type="EMBL" id="BBF82021.1"/>
    </source>
</evidence>
<accession>A0A3G9G814</accession>
<gene>
    <name evidence="1" type="ORF">EM6_2641</name>
</gene>
<protein>
    <submittedName>
        <fullName evidence="1">Uncharacterized protein</fullName>
    </submittedName>
</protein>
<dbReference type="RefSeq" id="WP_172961266.1">
    <property type="nucleotide sequence ID" value="NZ_AP018828.1"/>
</dbReference>
<reference evidence="2" key="1">
    <citation type="journal article" date="2017" name="Biotechnol. Biofuels">
        <title>Evaluation of environmental bacterial communities as a factor affecting the growth of duckweed Lemna minor.</title>
        <authorList>
            <person name="Ishizawa H."/>
            <person name="Kuroda M."/>
            <person name="Morikawa M."/>
            <person name="Ike M."/>
        </authorList>
    </citation>
    <scope>NUCLEOTIDE SEQUENCE [LARGE SCALE GENOMIC DNA]</scope>
    <source>
        <strain evidence="2">M6</strain>
    </source>
</reference>
<dbReference type="EMBL" id="AP018828">
    <property type="protein sequence ID" value="BBF82021.1"/>
    <property type="molecule type" value="Genomic_DNA"/>
</dbReference>
<dbReference type="AlphaFoldDB" id="A0A3G9G814"/>
<sequence>MSQLKIRTEYCIACWLVEMSYGLTAFFRQARFKTMMRAHRLKLKLAV</sequence>
<organism evidence="1 2">
    <name type="scientific">Asticcacaulis excentricus</name>
    <dbReference type="NCBI Taxonomy" id="78587"/>
    <lineage>
        <taxon>Bacteria</taxon>
        <taxon>Pseudomonadati</taxon>
        <taxon>Pseudomonadota</taxon>
        <taxon>Alphaproteobacteria</taxon>
        <taxon>Caulobacterales</taxon>
        <taxon>Caulobacteraceae</taxon>
        <taxon>Asticcacaulis</taxon>
    </lineage>
</organism>
<reference evidence="2" key="2">
    <citation type="journal article" date="2017" name="Plant Physiol. Biochem.">
        <title>Differential oxidative and antioxidative response of duckweed Lemna minor toward plant growth promoting/inhibiting bacteria.</title>
        <authorList>
            <person name="Ishizawa H."/>
            <person name="Kuroda M."/>
            <person name="Morikawa M."/>
            <person name="Ike M."/>
        </authorList>
    </citation>
    <scope>NUCLEOTIDE SEQUENCE [LARGE SCALE GENOMIC DNA]</scope>
    <source>
        <strain evidence="2">M6</strain>
    </source>
</reference>
<proteinExistence type="predicted"/>
<name>A0A3G9G814_9CAUL</name>
<evidence type="ECO:0000313" key="2">
    <source>
        <dbReference type="Proteomes" id="UP000278756"/>
    </source>
</evidence>